<keyword evidence="4 6" id="KW-0378">Hydrolase</keyword>
<accession>A0ABY5ME67</accession>
<comment type="similarity">
    <text evidence="2 6">Belongs to the class-A beta-lactamase family.</text>
</comment>
<proteinExistence type="inferred from homology"/>
<dbReference type="PANTHER" id="PTHR35333:SF3">
    <property type="entry name" value="BETA-LACTAMASE-TYPE TRANSPEPTIDASE FOLD CONTAINING PROTEIN"/>
    <property type="match status" value="1"/>
</dbReference>
<dbReference type="InterPro" id="IPR045155">
    <property type="entry name" value="Beta-lactam_cat"/>
</dbReference>
<dbReference type="InterPro" id="IPR012338">
    <property type="entry name" value="Beta-lactam/transpept-like"/>
</dbReference>
<keyword evidence="9" id="KW-1185">Reference proteome</keyword>
<feature type="domain" description="Beta-lactamase class A catalytic" evidence="7">
    <location>
        <begin position="56"/>
        <end position="272"/>
    </location>
</feature>
<evidence type="ECO:0000256" key="1">
    <source>
        <dbReference type="ARBA" id="ARBA00001526"/>
    </source>
</evidence>
<evidence type="ECO:0000256" key="2">
    <source>
        <dbReference type="ARBA" id="ARBA00009009"/>
    </source>
</evidence>
<dbReference type="Pfam" id="PF13354">
    <property type="entry name" value="Beta-lactamase2"/>
    <property type="match status" value="1"/>
</dbReference>
<dbReference type="PROSITE" id="PS00146">
    <property type="entry name" value="BETA_LACTAMASE_A"/>
    <property type="match status" value="1"/>
</dbReference>
<evidence type="ECO:0000256" key="3">
    <source>
        <dbReference type="ARBA" id="ARBA00012865"/>
    </source>
</evidence>
<keyword evidence="5 6" id="KW-0046">Antibiotic resistance</keyword>
<dbReference type="EMBL" id="CP030941">
    <property type="protein sequence ID" value="UUP16335.1"/>
    <property type="molecule type" value="Genomic_DNA"/>
</dbReference>
<dbReference type="PRINTS" id="PR00118">
    <property type="entry name" value="BLACTAMASEA"/>
</dbReference>
<comment type="catalytic activity">
    <reaction evidence="1 6">
        <text>a beta-lactam + H2O = a substituted beta-amino acid</text>
        <dbReference type="Rhea" id="RHEA:20401"/>
        <dbReference type="ChEBI" id="CHEBI:15377"/>
        <dbReference type="ChEBI" id="CHEBI:35627"/>
        <dbReference type="ChEBI" id="CHEBI:140347"/>
        <dbReference type="EC" id="3.5.2.6"/>
    </reaction>
</comment>
<evidence type="ECO:0000256" key="4">
    <source>
        <dbReference type="ARBA" id="ARBA00022801"/>
    </source>
</evidence>
<evidence type="ECO:0000256" key="6">
    <source>
        <dbReference type="RuleBase" id="RU361140"/>
    </source>
</evidence>
<evidence type="ECO:0000313" key="9">
    <source>
        <dbReference type="Proteomes" id="UP001342418"/>
    </source>
</evidence>
<dbReference type="GO" id="GO:0008800">
    <property type="term" value="F:beta-lactamase activity"/>
    <property type="evidence" value="ECO:0007669"/>
    <property type="project" value="UniProtKB-EC"/>
</dbReference>
<dbReference type="InterPro" id="IPR000871">
    <property type="entry name" value="Beta-lactam_class-A"/>
</dbReference>
<evidence type="ECO:0000259" key="7">
    <source>
        <dbReference type="Pfam" id="PF13354"/>
    </source>
</evidence>
<organism evidence="8 9">
    <name type="scientific">Nitratireductor thuwali</name>
    <dbReference type="NCBI Taxonomy" id="2267699"/>
    <lineage>
        <taxon>Bacteria</taxon>
        <taxon>Pseudomonadati</taxon>
        <taxon>Pseudomonadota</taxon>
        <taxon>Alphaproteobacteria</taxon>
        <taxon>Hyphomicrobiales</taxon>
        <taxon>Phyllobacteriaceae</taxon>
        <taxon>Nitratireductor</taxon>
    </lineage>
</organism>
<dbReference type="Gene3D" id="3.40.710.10">
    <property type="entry name" value="DD-peptidase/beta-lactamase superfamily"/>
    <property type="match status" value="1"/>
</dbReference>
<gene>
    <name evidence="8" type="primary">blaP</name>
    <name evidence="8" type="ORF">NTH_00781</name>
</gene>
<evidence type="ECO:0000256" key="5">
    <source>
        <dbReference type="ARBA" id="ARBA00023251"/>
    </source>
</evidence>
<sequence length="300" mass="31756">MHLIVSRRGFALSAGAFMAAGAFSIIHPARAQSGADDALSRKFVEIEARLGARLGAAVLDTETGTRWSHRADERFPLNSTFKAFACAAVLARVDRGEEELNRRMVFHKSDLVTYSPVTELRAAGEGMTVGELCQAATAMSDNTAANLVLDSIGGPQGFTRFMRSIGDEATRLDRWEPALNEAIPGDPRDTTSPNAIMESLRKLVLGTALSPGSRGQLESWLAGNQVGGPLLRAGLPESWGIADRTGAGGHGSRGIVAVIRPPGRQPVVAAIYITRTRAPMDARNAAIAEIGSTLATLIAN</sequence>
<reference evidence="8 9" key="1">
    <citation type="submission" date="2018-07" db="EMBL/GenBank/DDBJ databases">
        <title>Genome sequence of Nitratireductor thuwali#1536.</title>
        <authorList>
            <person name="Michoud G."/>
            <person name="Merlino G."/>
            <person name="Sefrji F.O."/>
            <person name="Daffonchio D."/>
        </authorList>
    </citation>
    <scope>NUCLEOTIDE SEQUENCE [LARGE SCALE GENOMIC DNA]</scope>
    <source>
        <strain evidence="9">Nit1536</strain>
    </source>
</reference>
<dbReference type="RefSeq" id="WP_338528769.1">
    <property type="nucleotide sequence ID" value="NZ_CP030941.1"/>
</dbReference>
<dbReference type="EC" id="3.5.2.6" evidence="3 6"/>
<protein>
    <recommendedName>
        <fullName evidence="3 6">Beta-lactamase</fullName>
        <ecNumber evidence="3 6">3.5.2.6</ecNumber>
    </recommendedName>
</protein>
<evidence type="ECO:0000313" key="8">
    <source>
        <dbReference type="EMBL" id="UUP16335.1"/>
    </source>
</evidence>
<dbReference type="Proteomes" id="UP001342418">
    <property type="component" value="Chromosome"/>
</dbReference>
<dbReference type="SUPFAM" id="SSF56601">
    <property type="entry name" value="beta-lactamase/transpeptidase-like"/>
    <property type="match status" value="1"/>
</dbReference>
<dbReference type="NCBIfam" id="NF033103">
    <property type="entry name" value="bla_class_A"/>
    <property type="match status" value="1"/>
</dbReference>
<dbReference type="InterPro" id="IPR023650">
    <property type="entry name" value="Beta-lactam_class-A_AS"/>
</dbReference>
<name>A0ABY5ME67_9HYPH</name>
<dbReference type="PANTHER" id="PTHR35333">
    <property type="entry name" value="BETA-LACTAMASE"/>
    <property type="match status" value="1"/>
</dbReference>